<accession>A0A087UI04</accession>
<keyword evidence="4" id="KW-1185">Reference proteome</keyword>
<evidence type="ECO:0000256" key="1">
    <source>
        <dbReference type="SAM" id="Coils"/>
    </source>
</evidence>
<feature type="coiled-coil region" evidence="1">
    <location>
        <begin position="1"/>
        <end position="39"/>
    </location>
</feature>
<evidence type="ECO:0000313" key="3">
    <source>
        <dbReference type="EMBL" id="KFM76993.1"/>
    </source>
</evidence>
<feature type="non-terminal residue" evidence="3">
    <location>
        <position position="196"/>
    </location>
</feature>
<evidence type="ECO:0000313" key="4">
    <source>
        <dbReference type="Proteomes" id="UP000054359"/>
    </source>
</evidence>
<organism evidence="3 4">
    <name type="scientific">Stegodyphus mimosarum</name>
    <name type="common">African social velvet spider</name>
    <dbReference type="NCBI Taxonomy" id="407821"/>
    <lineage>
        <taxon>Eukaryota</taxon>
        <taxon>Metazoa</taxon>
        <taxon>Ecdysozoa</taxon>
        <taxon>Arthropoda</taxon>
        <taxon>Chelicerata</taxon>
        <taxon>Arachnida</taxon>
        <taxon>Araneae</taxon>
        <taxon>Araneomorphae</taxon>
        <taxon>Entelegynae</taxon>
        <taxon>Eresoidea</taxon>
        <taxon>Eresidae</taxon>
        <taxon>Stegodyphus</taxon>
    </lineage>
</organism>
<feature type="region of interest" description="Disordered" evidence="2">
    <location>
        <begin position="117"/>
        <end position="196"/>
    </location>
</feature>
<feature type="compositionally biased region" description="Basic residues" evidence="2">
    <location>
        <begin position="133"/>
        <end position="152"/>
    </location>
</feature>
<dbReference type="EMBL" id="KK119890">
    <property type="protein sequence ID" value="KFM76993.1"/>
    <property type="molecule type" value="Genomic_DNA"/>
</dbReference>
<name>A0A087UI04_STEMI</name>
<dbReference type="OrthoDB" id="10436994at2759"/>
<reference evidence="3 4" key="1">
    <citation type="submission" date="2013-11" db="EMBL/GenBank/DDBJ databases">
        <title>Genome sequencing of Stegodyphus mimosarum.</title>
        <authorList>
            <person name="Bechsgaard J."/>
        </authorList>
    </citation>
    <scope>NUCLEOTIDE SEQUENCE [LARGE SCALE GENOMIC DNA]</scope>
</reference>
<gene>
    <name evidence="3" type="ORF">X975_21669</name>
</gene>
<feature type="compositionally biased region" description="Basic and acidic residues" evidence="2">
    <location>
        <begin position="153"/>
        <end position="165"/>
    </location>
</feature>
<protein>
    <submittedName>
        <fullName evidence="3">Uncharacterized protein</fullName>
    </submittedName>
</protein>
<dbReference type="Proteomes" id="UP000054359">
    <property type="component" value="Unassembled WGS sequence"/>
</dbReference>
<proteinExistence type="predicted"/>
<keyword evidence="1" id="KW-0175">Coiled coil</keyword>
<evidence type="ECO:0000256" key="2">
    <source>
        <dbReference type="SAM" id="MobiDB-lite"/>
    </source>
</evidence>
<dbReference type="AlphaFoldDB" id="A0A087UI04"/>
<sequence>MKKSTEKISGLEESIELAESKVLETINDLSKEIKELSESLPISVASSSCEELSETVNYLSTLVKTGFCSKKTQNSVKSSVSKDIGSRRAQIKAAAFGHQATYQLRNISVKSDADDLVNDQKNTGENFAISPKKPMRHKARVPKHLRKIGRPRKFAEQESDKKSESDSESNDENLLHLATDLLPSTFASEKKKREKP</sequence>